<protein>
    <recommendedName>
        <fullName evidence="4 5">Large ribosomal subunit protein bL32</fullName>
    </recommendedName>
</protein>
<sequence length="68" mass="7678">MAVPKRKQSNSRTGMRRAHDGLKARELTLCPNCLHERRVRVAVPTHVVCPECGYYQGRNVMPSSEVAE</sequence>
<keyword evidence="2 5" id="KW-0689">Ribosomal protein</keyword>
<evidence type="ECO:0000256" key="5">
    <source>
        <dbReference type="HAMAP-Rule" id="MF_00340"/>
    </source>
</evidence>
<dbReference type="HAMAP" id="MF_00340">
    <property type="entry name" value="Ribosomal_bL32"/>
    <property type="match status" value="1"/>
</dbReference>
<dbReference type="InterPro" id="IPR002677">
    <property type="entry name" value="Ribosomal_bL32"/>
</dbReference>
<dbReference type="AlphaFoldDB" id="A0A2S8FBD3"/>
<evidence type="ECO:0000313" key="7">
    <source>
        <dbReference type="EMBL" id="PQO29244.1"/>
    </source>
</evidence>
<dbReference type="SUPFAM" id="SSF57829">
    <property type="entry name" value="Zn-binding ribosomal proteins"/>
    <property type="match status" value="1"/>
</dbReference>
<dbReference type="OrthoDB" id="9812874at2"/>
<evidence type="ECO:0000256" key="6">
    <source>
        <dbReference type="SAM" id="MobiDB-lite"/>
    </source>
</evidence>
<dbReference type="InterPro" id="IPR044957">
    <property type="entry name" value="Ribosomal_bL32_bact"/>
</dbReference>
<evidence type="ECO:0000256" key="2">
    <source>
        <dbReference type="ARBA" id="ARBA00022980"/>
    </source>
</evidence>
<evidence type="ECO:0000256" key="3">
    <source>
        <dbReference type="ARBA" id="ARBA00023274"/>
    </source>
</evidence>
<dbReference type="InterPro" id="IPR011332">
    <property type="entry name" value="Ribosomal_zn-bd"/>
</dbReference>
<dbReference type="Gene3D" id="1.20.5.640">
    <property type="entry name" value="Single helix bin"/>
    <property type="match status" value="1"/>
</dbReference>
<dbReference type="NCBIfam" id="TIGR01031">
    <property type="entry name" value="rpmF_bact"/>
    <property type="match status" value="1"/>
</dbReference>
<dbReference type="GO" id="GO:0003735">
    <property type="term" value="F:structural constituent of ribosome"/>
    <property type="evidence" value="ECO:0007669"/>
    <property type="project" value="InterPro"/>
</dbReference>
<keyword evidence="3 5" id="KW-0687">Ribonucleoprotein</keyword>
<evidence type="ECO:0000256" key="4">
    <source>
        <dbReference type="ARBA" id="ARBA00035178"/>
    </source>
</evidence>
<dbReference type="PANTHER" id="PTHR35534">
    <property type="entry name" value="50S RIBOSOMAL PROTEIN L32"/>
    <property type="match status" value="1"/>
</dbReference>
<name>A0A2S8FBD3_9BACT</name>
<dbReference type="GO" id="GO:0015934">
    <property type="term" value="C:large ribosomal subunit"/>
    <property type="evidence" value="ECO:0007669"/>
    <property type="project" value="InterPro"/>
</dbReference>
<dbReference type="Pfam" id="PF01783">
    <property type="entry name" value="Ribosomal_L32p"/>
    <property type="match status" value="1"/>
</dbReference>
<dbReference type="Proteomes" id="UP000240009">
    <property type="component" value="Unassembled WGS sequence"/>
</dbReference>
<dbReference type="RefSeq" id="WP_105355311.1">
    <property type="nucleotide sequence ID" value="NZ_PUIA01000042.1"/>
</dbReference>
<accession>A0A2S8FBD3</accession>
<gene>
    <name evidence="5" type="primary">rpmF</name>
    <name evidence="7" type="ORF">C5Y96_15980</name>
</gene>
<evidence type="ECO:0000256" key="1">
    <source>
        <dbReference type="ARBA" id="ARBA00008560"/>
    </source>
</evidence>
<comment type="caution">
    <text evidence="7">The sequence shown here is derived from an EMBL/GenBank/DDBJ whole genome shotgun (WGS) entry which is preliminary data.</text>
</comment>
<dbReference type="GO" id="GO:0006412">
    <property type="term" value="P:translation"/>
    <property type="evidence" value="ECO:0007669"/>
    <property type="project" value="UniProtKB-UniRule"/>
</dbReference>
<feature type="region of interest" description="Disordered" evidence="6">
    <location>
        <begin position="1"/>
        <end position="21"/>
    </location>
</feature>
<dbReference type="PANTHER" id="PTHR35534:SF1">
    <property type="entry name" value="LARGE RIBOSOMAL SUBUNIT PROTEIN BL32"/>
    <property type="match status" value="1"/>
</dbReference>
<proteinExistence type="inferred from homology"/>
<comment type="similarity">
    <text evidence="1 5">Belongs to the bacterial ribosomal protein bL32 family.</text>
</comment>
<dbReference type="EMBL" id="PUIA01000042">
    <property type="protein sequence ID" value="PQO29244.1"/>
    <property type="molecule type" value="Genomic_DNA"/>
</dbReference>
<organism evidence="7 8">
    <name type="scientific">Blastopirellula marina</name>
    <dbReference type="NCBI Taxonomy" id="124"/>
    <lineage>
        <taxon>Bacteria</taxon>
        <taxon>Pseudomonadati</taxon>
        <taxon>Planctomycetota</taxon>
        <taxon>Planctomycetia</taxon>
        <taxon>Pirellulales</taxon>
        <taxon>Pirellulaceae</taxon>
        <taxon>Blastopirellula</taxon>
    </lineage>
</organism>
<evidence type="ECO:0000313" key="8">
    <source>
        <dbReference type="Proteomes" id="UP000240009"/>
    </source>
</evidence>
<reference evidence="7 8" key="1">
    <citation type="submission" date="2018-02" db="EMBL/GenBank/DDBJ databases">
        <title>Comparative genomes isolates from brazilian mangrove.</title>
        <authorList>
            <person name="Araujo J.E."/>
            <person name="Taketani R.G."/>
            <person name="Silva M.C.P."/>
            <person name="Loureco M.V."/>
            <person name="Andreote F.D."/>
        </authorList>
    </citation>
    <scope>NUCLEOTIDE SEQUENCE [LARGE SCALE GENOMIC DNA]</scope>
    <source>
        <strain evidence="7 8">HEX-2 MGV</strain>
    </source>
</reference>